<dbReference type="HOGENOM" id="CLU_059644_1_0_1"/>
<feature type="transmembrane region" description="Helical" evidence="10">
    <location>
        <begin position="330"/>
        <end position="348"/>
    </location>
</feature>
<dbReference type="GO" id="GO:0050911">
    <property type="term" value="P:detection of chemical stimulus involved in sensory perception of smell"/>
    <property type="evidence" value="ECO:0000318"/>
    <property type="project" value="GO_Central"/>
</dbReference>
<evidence type="ECO:0000256" key="2">
    <source>
        <dbReference type="ARBA" id="ARBA00022475"/>
    </source>
</evidence>
<evidence type="ECO:0000256" key="5">
    <source>
        <dbReference type="ARBA" id="ARBA00022725"/>
    </source>
</evidence>
<comment type="similarity">
    <text evidence="10">Belongs to the insect chemoreceptor superfamily. Heteromeric odorant receptor channel (TC 1.A.69) family.</text>
</comment>
<feature type="transmembrane region" description="Helical" evidence="10">
    <location>
        <begin position="106"/>
        <end position="126"/>
    </location>
</feature>
<dbReference type="PANTHER" id="PTHR21137:SF35">
    <property type="entry name" value="ODORANT RECEPTOR 19A-RELATED"/>
    <property type="match status" value="1"/>
</dbReference>
<keyword evidence="7 10" id="KW-0472">Membrane</keyword>
<keyword evidence="3 10" id="KW-0716">Sensory transduction</keyword>
<keyword evidence="2" id="KW-1003">Cell membrane</keyword>
<dbReference type="AlphaFoldDB" id="D6X4L3"/>
<evidence type="ECO:0000256" key="8">
    <source>
        <dbReference type="ARBA" id="ARBA00023170"/>
    </source>
</evidence>
<feature type="transmembrane region" description="Helical" evidence="10">
    <location>
        <begin position="146"/>
        <end position="167"/>
    </location>
</feature>
<evidence type="ECO:0000256" key="3">
    <source>
        <dbReference type="ARBA" id="ARBA00022606"/>
    </source>
</evidence>
<dbReference type="Pfam" id="PF02949">
    <property type="entry name" value="7tm_6"/>
    <property type="match status" value="1"/>
</dbReference>
<dbReference type="GO" id="GO:0005549">
    <property type="term" value="F:odorant binding"/>
    <property type="evidence" value="ECO:0007669"/>
    <property type="project" value="InterPro"/>
</dbReference>
<dbReference type="PANTHER" id="PTHR21137">
    <property type="entry name" value="ODORANT RECEPTOR"/>
    <property type="match status" value="1"/>
</dbReference>
<feature type="transmembrane region" description="Helical" evidence="10">
    <location>
        <begin position="228"/>
        <end position="251"/>
    </location>
</feature>
<evidence type="ECO:0000256" key="1">
    <source>
        <dbReference type="ARBA" id="ARBA00004651"/>
    </source>
</evidence>
<keyword evidence="9 10" id="KW-0807">Transducer</keyword>
<accession>D6X4L3</accession>
<feature type="transmembrane region" description="Helical" evidence="10">
    <location>
        <begin position="25"/>
        <end position="46"/>
    </location>
</feature>
<dbReference type="GO" id="GO:0004984">
    <property type="term" value="F:olfactory receptor activity"/>
    <property type="evidence" value="ECO:0000318"/>
    <property type="project" value="GO_Central"/>
</dbReference>
<dbReference type="PhylomeDB" id="D6X4L3"/>
<evidence type="ECO:0000256" key="6">
    <source>
        <dbReference type="ARBA" id="ARBA00022989"/>
    </source>
</evidence>
<keyword evidence="5 10" id="KW-0552">Olfaction</keyword>
<sequence length="360" mass="41089">MTQTDVLHLIKFLTNDIFRSKIAKIFLLSSTIFSASVTLIHSYFMLFRPNLREFSLKAPMFFGFCYPFLAGVVLLFENKLIENIPKQVKSGPIDQKLRKKIKTIKLYVIFVMISAVLAGLSYVQNVTNEAEIAFALQFFLDFVPNYYTFLAVCYKVSLFLMAVIAIIHPMQGIYAIEHMKIQVILLQKHVKMIEKKAKSGKDVETTLKFCIKRHINFLNFAKKLSARLSFLIAILVACGCVILMAISVFMLSGSFSPDYTFRITATSLETLATFVGVLKSGQELEDEIDKLGQILCTLDWYSFNCKNRKLYLIFLMNAMKPFKLKSLESYAINYQIGLSAVFTVISFTSQMHSKLYKNGH</sequence>
<comment type="subcellular location">
    <subcellularLocation>
        <location evidence="1 10">Cell membrane</location>
        <topology evidence="1 10">Multi-pass membrane protein</topology>
    </subcellularLocation>
</comment>
<comment type="caution">
    <text evidence="10">Lacks conserved residue(s) required for the propagation of feature annotation.</text>
</comment>
<evidence type="ECO:0000256" key="7">
    <source>
        <dbReference type="ARBA" id="ARBA00023136"/>
    </source>
</evidence>
<evidence type="ECO:0000256" key="10">
    <source>
        <dbReference type="RuleBase" id="RU351113"/>
    </source>
</evidence>
<protein>
    <recommendedName>
        <fullName evidence="10">Odorant receptor</fullName>
    </recommendedName>
</protein>
<gene>
    <name evidence="11" type="primary">Or318</name>
    <name evidence="11" type="synonym">GLEAN_11431</name>
    <name evidence="11" type="ORF">TcasGA2_TC011431</name>
</gene>
<dbReference type="GO" id="GO:0005886">
    <property type="term" value="C:plasma membrane"/>
    <property type="evidence" value="ECO:0000318"/>
    <property type="project" value="GO_Central"/>
</dbReference>
<reference evidence="11 12" key="2">
    <citation type="journal article" date="2010" name="Nucleic Acids Res.">
        <title>BeetleBase in 2010: revisions to provide comprehensive genomic information for Tribolium castaneum.</title>
        <authorList>
            <person name="Kim H.S."/>
            <person name="Murphy T."/>
            <person name="Xia J."/>
            <person name="Caragea D."/>
            <person name="Park Y."/>
            <person name="Beeman R.W."/>
            <person name="Lorenzen M.D."/>
            <person name="Butcher S."/>
            <person name="Manak J.R."/>
            <person name="Brown S.J."/>
        </authorList>
    </citation>
    <scope>GENOME REANNOTATION</scope>
    <source>
        <strain evidence="11 12">Georgia GA2</strain>
    </source>
</reference>
<dbReference type="GO" id="GO:0007165">
    <property type="term" value="P:signal transduction"/>
    <property type="evidence" value="ECO:0007669"/>
    <property type="project" value="UniProtKB-KW"/>
</dbReference>
<dbReference type="EMBL" id="KQ971380">
    <property type="protein sequence ID" value="EEZ97749.1"/>
    <property type="molecule type" value="Genomic_DNA"/>
</dbReference>
<name>D6X4L3_TRICA</name>
<dbReference type="Proteomes" id="UP000007266">
    <property type="component" value="Linkage group 10"/>
</dbReference>
<feature type="transmembrane region" description="Helical" evidence="10">
    <location>
        <begin position="58"/>
        <end position="76"/>
    </location>
</feature>
<organism evidence="11 12">
    <name type="scientific">Tribolium castaneum</name>
    <name type="common">Red flour beetle</name>
    <dbReference type="NCBI Taxonomy" id="7070"/>
    <lineage>
        <taxon>Eukaryota</taxon>
        <taxon>Metazoa</taxon>
        <taxon>Ecdysozoa</taxon>
        <taxon>Arthropoda</taxon>
        <taxon>Hexapoda</taxon>
        <taxon>Insecta</taxon>
        <taxon>Pterygota</taxon>
        <taxon>Neoptera</taxon>
        <taxon>Endopterygota</taxon>
        <taxon>Coleoptera</taxon>
        <taxon>Polyphaga</taxon>
        <taxon>Cucujiformia</taxon>
        <taxon>Tenebrionidae</taxon>
        <taxon>Tenebrionidae incertae sedis</taxon>
        <taxon>Tribolium</taxon>
    </lineage>
</organism>
<evidence type="ECO:0000313" key="12">
    <source>
        <dbReference type="Proteomes" id="UP000007266"/>
    </source>
</evidence>
<keyword evidence="4 10" id="KW-0812">Transmembrane</keyword>
<keyword evidence="6 10" id="KW-1133">Transmembrane helix</keyword>
<keyword evidence="12" id="KW-1185">Reference proteome</keyword>
<evidence type="ECO:0000256" key="4">
    <source>
        <dbReference type="ARBA" id="ARBA00022692"/>
    </source>
</evidence>
<evidence type="ECO:0000313" key="11">
    <source>
        <dbReference type="EMBL" id="EEZ97749.1"/>
    </source>
</evidence>
<reference evidence="11 12" key="1">
    <citation type="journal article" date="2008" name="Nature">
        <title>The genome of the model beetle and pest Tribolium castaneum.</title>
        <authorList>
            <consortium name="Tribolium Genome Sequencing Consortium"/>
            <person name="Richards S."/>
            <person name="Gibbs R.A."/>
            <person name="Weinstock G.M."/>
            <person name="Brown S.J."/>
            <person name="Denell R."/>
            <person name="Beeman R.W."/>
            <person name="Gibbs R."/>
            <person name="Beeman R.W."/>
            <person name="Brown S.J."/>
            <person name="Bucher G."/>
            <person name="Friedrich M."/>
            <person name="Grimmelikhuijzen C.J."/>
            <person name="Klingler M."/>
            <person name="Lorenzen M."/>
            <person name="Richards S."/>
            <person name="Roth S."/>
            <person name="Schroder R."/>
            <person name="Tautz D."/>
            <person name="Zdobnov E.M."/>
            <person name="Muzny D."/>
            <person name="Gibbs R.A."/>
            <person name="Weinstock G.M."/>
            <person name="Attaway T."/>
            <person name="Bell S."/>
            <person name="Buhay C.J."/>
            <person name="Chandrabose M.N."/>
            <person name="Chavez D."/>
            <person name="Clerk-Blankenburg K.P."/>
            <person name="Cree A."/>
            <person name="Dao M."/>
            <person name="Davis C."/>
            <person name="Chacko J."/>
            <person name="Dinh H."/>
            <person name="Dugan-Rocha S."/>
            <person name="Fowler G."/>
            <person name="Garner T.T."/>
            <person name="Garnes J."/>
            <person name="Gnirke A."/>
            <person name="Hawes A."/>
            <person name="Hernandez J."/>
            <person name="Hines S."/>
            <person name="Holder M."/>
            <person name="Hume J."/>
            <person name="Jhangiani S.N."/>
            <person name="Joshi V."/>
            <person name="Khan Z.M."/>
            <person name="Jackson L."/>
            <person name="Kovar C."/>
            <person name="Kowis A."/>
            <person name="Lee S."/>
            <person name="Lewis L.R."/>
            <person name="Margolis J."/>
            <person name="Morgan M."/>
            <person name="Nazareth L.V."/>
            <person name="Nguyen N."/>
            <person name="Okwuonu G."/>
            <person name="Parker D."/>
            <person name="Richards S."/>
            <person name="Ruiz S.J."/>
            <person name="Santibanez J."/>
            <person name="Savard J."/>
            <person name="Scherer S.E."/>
            <person name="Schneider B."/>
            <person name="Sodergren E."/>
            <person name="Tautz D."/>
            <person name="Vattahil S."/>
            <person name="Villasana D."/>
            <person name="White C.S."/>
            <person name="Wright R."/>
            <person name="Park Y."/>
            <person name="Beeman R.W."/>
            <person name="Lord J."/>
            <person name="Oppert B."/>
            <person name="Lorenzen M."/>
            <person name="Brown S."/>
            <person name="Wang L."/>
            <person name="Savard J."/>
            <person name="Tautz D."/>
            <person name="Richards S."/>
            <person name="Weinstock G."/>
            <person name="Gibbs R.A."/>
            <person name="Liu Y."/>
            <person name="Worley K."/>
            <person name="Weinstock G."/>
            <person name="Elsik C.G."/>
            <person name="Reese J.T."/>
            <person name="Elhaik E."/>
            <person name="Landan G."/>
            <person name="Graur D."/>
            <person name="Arensburger P."/>
            <person name="Atkinson P."/>
            <person name="Beeman R.W."/>
            <person name="Beidler J."/>
            <person name="Brown S.J."/>
            <person name="Demuth J.P."/>
            <person name="Drury D.W."/>
            <person name="Du Y.Z."/>
            <person name="Fujiwara H."/>
            <person name="Lorenzen M."/>
            <person name="Maselli V."/>
            <person name="Osanai M."/>
            <person name="Park Y."/>
            <person name="Robertson H.M."/>
            <person name="Tu Z."/>
            <person name="Wang J.J."/>
            <person name="Wang S."/>
            <person name="Richards S."/>
            <person name="Song H."/>
            <person name="Zhang L."/>
            <person name="Sodergren E."/>
            <person name="Werner D."/>
            <person name="Stanke M."/>
            <person name="Morgenstern B."/>
            <person name="Solovyev V."/>
            <person name="Kosarev P."/>
            <person name="Brown G."/>
            <person name="Chen H.C."/>
            <person name="Ermolaeva O."/>
            <person name="Hlavina W."/>
            <person name="Kapustin Y."/>
            <person name="Kiryutin B."/>
            <person name="Kitts P."/>
            <person name="Maglott D."/>
            <person name="Pruitt K."/>
            <person name="Sapojnikov V."/>
            <person name="Souvorov A."/>
            <person name="Mackey A.J."/>
            <person name="Waterhouse R.M."/>
            <person name="Wyder S."/>
            <person name="Zdobnov E.M."/>
            <person name="Zdobnov E.M."/>
            <person name="Wyder S."/>
            <person name="Kriventseva E.V."/>
            <person name="Kadowaki T."/>
            <person name="Bork P."/>
            <person name="Aranda M."/>
            <person name="Bao R."/>
            <person name="Beermann A."/>
            <person name="Berns N."/>
            <person name="Bolognesi R."/>
            <person name="Bonneton F."/>
            <person name="Bopp D."/>
            <person name="Brown S.J."/>
            <person name="Bucher G."/>
            <person name="Butts T."/>
            <person name="Chaumot A."/>
            <person name="Denell R.E."/>
            <person name="Ferrier D.E."/>
            <person name="Friedrich M."/>
            <person name="Gordon C.M."/>
            <person name="Jindra M."/>
            <person name="Klingler M."/>
            <person name="Lan Q."/>
            <person name="Lattorff H.M."/>
            <person name="Laudet V."/>
            <person name="von Levetsow C."/>
            <person name="Liu Z."/>
            <person name="Lutz R."/>
            <person name="Lynch J.A."/>
            <person name="da Fonseca R.N."/>
            <person name="Posnien N."/>
            <person name="Reuter R."/>
            <person name="Roth S."/>
            <person name="Savard J."/>
            <person name="Schinko J.B."/>
            <person name="Schmitt C."/>
            <person name="Schoppmeier M."/>
            <person name="Schroder R."/>
            <person name="Shippy T.D."/>
            <person name="Simonnet F."/>
            <person name="Marques-Souza H."/>
            <person name="Tautz D."/>
            <person name="Tomoyasu Y."/>
            <person name="Trauner J."/>
            <person name="Van der Zee M."/>
            <person name="Vervoort M."/>
            <person name="Wittkopp N."/>
            <person name="Wimmer E.A."/>
            <person name="Yang X."/>
            <person name="Jones A.K."/>
            <person name="Sattelle D.B."/>
            <person name="Ebert P.R."/>
            <person name="Nelson D."/>
            <person name="Scott J.G."/>
            <person name="Beeman R.W."/>
            <person name="Muthukrishnan S."/>
            <person name="Kramer K.J."/>
            <person name="Arakane Y."/>
            <person name="Beeman R.W."/>
            <person name="Zhu Q."/>
            <person name="Hogenkamp D."/>
            <person name="Dixit R."/>
            <person name="Oppert B."/>
            <person name="Jiang H."/>
            <person name="Zou Z."/>
            <person name="Marshall J."/>
            <person name="Elpidina E."/>
            <person name="Vinokurov K."/>
            <person name="Oppert C."/>
            <person name="Zou Z."/>
            <person name="Evans J."/>
            <person name="Lu Z."/>
            <person name="Zhao P."/>
            <person name="Sumathipala N."/>
            <person name="Altincicek B."/>
            <person name="Vilcinskas A."/>
            <person name="Williams M."/>
            <person name="Hultmark D."/>
            <person name="Hetru C."/>
            <person name="Jiang H."/>
            <person name="Grimmelikhuijzen C.J."/>
            <person name="Hauser F."/>
            <person name="Cazzamali G."/>
            <person name="Williamson M."/>
            <person name="Park Y."/>
            <person name="Li B."/>
            <person name="Tanaka Y."/>
            <person name="Predel R."/>
            <person name="Neupert S."/>
            <person name="Schachtner J."/>
            <person name="Verleyen P."/>
            <person name="Raible F."/>
            <person name="Bork P."/>
            <person name="Friedrich M."/>
            <person name="Walden K.K."/>
            <person name="Robertson H.M."/>
            <person name="Angeli S."/>
            <person name="Foret S."/>
            <person name="Bucher G."/>
            <person name="Schuetz S."/>
            <person name="Maleszka R."/>
            <person name="Wimmer E.A."/>
            <person name="Beeman R.W."/>
            <person name="Lorenzen M."/>
            <person name="Tomoyasu Y."/>
            <person name="Miller S.C."/>
            <person name="Grossmann D."/>
            <person name="Bucher G."/>
        </authorList>
    </citation>
    <scope>NUCLEOTIDE SEQUENCE [LARGE SCALE GENOMIC DNA]</scope>
    <source>
        <strain evidence="11 12">Georgia GA2</strain>
    </source>
</reference>
<keyword evidence="8 10" id="KW-0675">Receptor</keyword>
<proteinExistence type="inferred from homology"/>
<dbReference type="InterPro" id="IPR004117">
    <property type="entry name" value="7tm6_olfct_rcpt"/>
</dbReference>
<evidence type="ECO:0000256" key="9">
    <source>
        <dbReference type="ARBA" id="ARBA00023224"/>
    </source>
</evidence>